<proteinExistence type="predicted"/>
<evidence type="ECO:0008006" key="3">
    <source>
        <dbReference type="Google" id="ProtNLM"/>
    </source>
</evidence>
<evidence type="ECO:0000313" key="1">
    <source>
        <dbReference type="EMBL" id="WPD18357.1"/>
    </source>
</evidence>
<dbReference type="Proteomes" id="UP001304683">
    <property type="component" value="Chromosome"/>
</dbReference>
<dbReference type="PANTHER" id="PTHR43852:SF3">
    <property type="entry name" value="NUCLEOTIDYLTRANSFERASE"/>
    <property type="match status" value="1"/>
</dbReference>
<protein>
    <recommendedName>
        <fullName evidence="3">Nucleotidyltransferase domain-containing protein</fullName>
    </recommendedName>
</protein>
<dbReference type="EMBL" id="CP132508">
    <property type="protein sequence ID" value="WPD18357.1"/>
    <property type="molecule type" value="Genomic_DNA"/>
</dbReference>
<dbReference type="RefSeq" id="WP_318750205.1">
    <property type="nucleotide sequence ID" value="NZ_CP132508.1"/>
</dbReference>
<organism evidence="1 2">
    <name type="scientific">Thermaerobacter composti</name>
    <dbReference type="NCBI Taxonomy" id="554949"/>
    <lineage>
        <taxon>Bacteria</taxon>
        <taxon>Bacillati</taxon>
        <taxon>Bacillota</taxon>
        <taxon>Clostridia</taxon>
        <taxon>Eubacteriales</taxon>
        <taxon>Clostridiales Family XVII. Incertae Sedis</taxon>
        <taxon>Thermaerobacter</taxon>
    </lineage>
</organism>
<name>A0ABZ0QLI9_9FIRM</name>
<accession>A0ABZ0QLI9</accession>
<gene>
    <name evidence="1" type="ORF">Q5761_08235</name>
</gene>
<evidence type="ECO:0000313" key="2">
    <source>
        <dbReference type="Proteomes" id="UP001304683"/>
    </source>
</evidence>
<keyword evidence="2" id="KW-1185">Reference proteome</keyword>
<reference evidence="1 2" key="1">
    <citation type="submission" date="2023-08" db="EMBL/GenBank/DDBJ databases">
        <title>Genome sequence of Thermaerobacter compostii strain Ins1, a spore-forming filamentous bacterium isolated from a deep geothermal reservoir.</title>
        <authorList>
            <person name="Bregnard D."/>
            <person name="Gonzalez D."/>
            <person name="Junier P."/>
        </authorList>
    </citation>
    <scope>NUCLEOTIDE SEQUENCE [LARGE SCALE GENOMIC DNA]</scope>
    <source>
        <strain evidence="1 2">Ins1</strain>
    </source>
</reference>
<dbReference type="PANTHER" id="PTHR43852">
    <property type="entry name" value="NUCLEOTIDYLTRANSFERASE"/>
    <property type="match status" value="1"/>
</dbReference>
<dbReference type="InterPro" id="IPR052930">
    <property type="entry name" value="TA_antitoxin_MntA"/>
</dbReference>
<sequence length="147" mass="16879">MARSVVDEGLRRVFPAAADSEREALGMAVGRVLAEWDELDFALGFGSFFEGLPYRDLDVALHSRDGWPLDEATLAAIGRACERVVRLPVDVVDLVAAPLPLRFWASRGIALLVRDPERLAHWKERTWLAYWDMAWMYRQQWRDLVRP</sequence>